<dbReference type="RefSeq" id="XP_036635522.1">
    <property type="nucleotide sequence ID" value="XM_036769677.1"/>
</dbReference>
<accession>A0A8H7A0C1</accession>
<proteinExistence type="predicted"/>
<reference evidence="2" key="1">
    <citation type="submission" date="2019-07" db="EMBL/GenBank/DDBJ databases">
        <authorList>
            <person name="Palmer J.M."/>
        </authorList>
    </citation>
    <scope>NUCLEOTIDE SEQUENCE</scope>
    <source>
        <strain evidence="2">PC9</strain>
    </source>
</reference>
<dbReference type="AlphaFoldDB" id="A0A8H7A0C1"/>
<evidence type="ECO:0000313" key="2">
    <source>
        <dbReference type="EMBL" id="KAF7439678.1"/>
    </source>
</evidence>
<feature type="compositionally biased region" description="Low complexity" evidence="1">
    <location>
        <begin position="253"/>
        <end position="264"/>
    </location>
</feature>
<sequence length="311" mass="33443">MDIYGEDGDDDVDFALNLAYPDEEAPPPLLPLPPATIDIDSTINTDAASSCNKETLMAFEDPGEETENGEDWGEGEEDLLMYLAYPDEGSPSASANAISLRDSPSRPPPSSSASISGPASASPSKRKRKRNGWIRRKRSTGQRGKSSRAPPAPVSATENMTYEEWCRSVLSSVTGSRRRCGSSHVSGVRADSVGTASTSCDGEIANSKEPEGVGRHGPDWEGKDAAGEGAASMEALPSDDRKKPSEPLKIRIKIPSSLSLKSLLPPLPSPRPSVDSPLRPSYQPTSLPLLYLYQRSPRWLSPLHPPHLNLK</sequence>
<comment type="caution">
    <text evidence="2">The sequence shown here is derived from an EMBL/GenBank/DDBJ whole genome shotgun (WGS) entry which is preliminary data.</text>
</comment>
<organism evidence="2 3">
    <name type="scientific">Pleurotus ostreatus</name>
    <name type="common">Oyster mushroom</name>
    <name type="synonym">White-rot fungus</name>
    <dbReference type="NCBI Taxonomy" id="5322"/>
    <lineage>
        <taxon>Eukaryota</taxon>
        <taxon>Fungi</taxon>
        <taxon>Dikarya</taxon>
        <taxon>Basidiomycota</taxon>
        <taxon>Agaricomycotina</taxon>
        <taxon>Agaricomycetes</taxon>
        <taxon>Agaricomycetidae</taxon>
        <taxon>Agaricales</taxon>
        <taxon>Pleurotineae</taxon>
        <taxon>Pleurotaceae</taxon>
        <taxon>Pleurotus</taxon>
    </lineage>
</organism>
<dbReference type="VEuPathDB" id="FungiDB:PC9H_000014"/>
<feature type="compositionally biased region" description="Basic and acidic residues" evidence="1">
    <location>
        <begin position="206"/>
        <end position="226"/>
    </location>
</feature>
<dbReference type="EMBL" id="JACETU010000001">
    <property type="protein sequence ID" value="KAF7439678.1"/>
    <property type="molecule type" value="Genomic_DNA"/>
</dbReference>
<feature type="compositionally biased region" description="Low complexity" evidence="1">
    <location>
        <begin position="111"/>
        <end position="123"/>
    </location>
</feature>
<feature type="compositionally biased region" description="Acidic residues" evidence="1">
    <location>
        <begin position="61"/>
        <end position="79"/>
    </location>
</feature>
<feature type="region of interest" description="Disordered" evidence="1">
    <location>
        <begin position="173"/>
        <end position="281"/>
    </location>
</feature>
<feature type="compositionally biased region" description="Basic residues" evidence="1">
    <location>
        <begin position="124"/>
        <end position="140"/>
    </location>
</feature>
<dbReference type="OrthoDB" id="10575490at2759"/>
<keyword evidence="3" id="KW-1185">Reference proteome</keyword>
<feature type="compositionally biased region" description="Basic and acidic residues" evidence="1">
    <location>
        <begin position="238"/>
        <end position="249"/>
    </location>
</feature>
<evidence type="ECO:0000256" key="1">
    <source>
        <dbReference type="SAM" id="MobiDB-lite"/>
    </source>
</evidence>
<feature type="region of interest" description="Disordered" evidence="1">
    <location>
        <begin position="57"/>
        <end position="161"/>
    </location>
</feature>
<dbReference type="Proteomes" id="UP000623687">
    <property type="component" value="Unassembled WGS sequence"/>
</dbReference>
<protein>
    <submittedName>
        <fullName evidence="2">Uncharacterized protein</fullName>
    </submittedName>
</protein>
<gene>
    <name evidence="2" type="ORF">PC9H_000014</name>
</gene>
<feature type="compositionally biased region" description="Low complexity" evidence="1">
    <location>
        <begin position="272"/>
        <end position="281"/>
    </location>
</feature>
<name>A0A8H7A0C1_PLEOS</name>
<dbReference type="GeneID" id="59369855"/>
<evidence type="ECO:0000313" key="3">
    <source>
        <dbReference type="Proteomes" id="UP000623687"/>
    </source>
</evidence>